<comment type="similarity">
    <text evidence="2">Belongs to the FUN14 family.</text>
</comment>
<evidence type="ECO:0000256" key="2">
    <source>
        <dbReference type="ARBA" id="ARBA00009160"/>
    </source>
</evidence>
<dbReference type="AlphaFoldDB" id="A0A087T764"/>
<evidence type="ECO:0000313" key="6">
    <source>
        <dbReference type="EMBL" id="KFM60953.1"/>
    </source>
</evidence>
<evidence type="ECO:0000256" key="4">
    <source>
        <dbReference type="ARBA" id="ARBA00022989"/>
    </source>
</evidence>
<evidence type="ECO:0000313" key="7">
    <source>
        <dbReference type="Proteomes" id="UP000054359"/>
    </source>
</evidence>
<dbReference type="OMA" id="AAPSFKM"/>
<reference evidence="6 7" key="1">
    <citation type="submission" date="2013-11" db="EMBL/GenBank/DDBJ databases">
        <title>Genome sequencing of Stegodyphus mimosarum.</title>
        <authorList>
            <person name="Bechsgaard J."/>
        </authorList>
    </citation>
    <scope>NUCLEOTIDE SEQUENCE [LARGE SCALE GENOMIC DNA]</scope>
</reference>
<dbReference type="PANTHER" id="PTHR21346">
    <property type="entry name" value="FUN14 DOMAIN CONTAINING"/>
    <property type="match status" value="1"/>
</dbReference>
<keyword evidence="7" id="KW-1185">Reference proteome</keyword>
<evidence type="ECO:0000256" key="1">
    <source>
        <dbReference type="ARBA" id="ARBA00004374"/>
    </source>
</evidence>
<evidence type="ECO:0000256" key="3">
    <source>
        <dbReference type="ARBA" id="ARBA00022692"/>
    </source>
</evidence>
<proteinExistence type="inferred from homology"/>
<sequence>MPSIPECLDISKLRKKKEESWLDKQLKDVTNGSVAKEMAIGGVSGWCAGVLFSKVGKTAASALAGGLLMFQIAQHQGYIKVNWNKVNKDIEKAKGKLDKHSKKQIPWFVDEARSFIHEYKFLVTGFAGGFLLGVSMC</sequence>
<gene>
    <name evidence="6" type="ORF">X975_06977</name>
</gene>
<dbReference type="Pfam" id="PF04930">
    <property type="entry name" value="FUN14"/>
    <property type="match status" value="1"/>
</dbReference>
<comment type="subcellular location">
    <subcellularLocation>
        <location evidence="1">Mitochondrion outer membrane</location>
        <topology evidence="1">Multi-pass membrane protein</topology>
    </subcellularLocation>
</comment>
<dbReference type="GO" id="GO:0005741">
    <property type="term" value="C:mitochondrial outer membrane"/>
    <property type="evidence" value="ECO:0007669"/>
    <property type="project" value="UniProtKB-SubCell"/>
</dbReference>
<organism evidence="6 7">
    <name type="scientific">Stegodyphus mimosarum</name>
    <name type="common">African social velvet spider</name>
    <dbReference type="NCBI Taxonomy" id="407821"/>
    <lineage>
        <taxon>Eukaryota</taxon>
        <taxon>Metazoa</taxon>
        <taxon>Ecdysozoa</taxon>
        <taxon>Arthropoda</taxon>
        <taxon>Chelicerata</taxon>
        <taxon>Arachnida</taxon>
        <taxon>Araneae</taxon>
        <taxon>Araneomorphae</taxon>
        <taxon>Entelegynae</taxon>
        <taxon>Eresoidea</taxon>
        <taxon>Eresidae</taxon>
        <taxon>Stegodyphus</taxon>
    </lineage>
</organism>
<dbReference type="EMBL" id="KK113749">
    <property type="protein sequence ID" value="KFM60953.1"/>
    <property type="molecule type" value="Genomic_DNA"/>
</dbReference>
<keyword evidence="5" id="KW-0472">Membrane</keyword>
<dbReference type="PANTHER" id="PTHR21346:SF0">
    <property type="entry name" value="RE45833P"/>
    <property type="match status" value="1"/>
</dbReference>
<evidence type="ECO:0000256" key="5">
    <source>
        <dbReference type="ARBA" id="ARBA00023136"/>
    </source>
</evidence>
<keyword evidence="4" id="KW-1133">Transmembrane helix</keyword>
<dbReference type="GO" id="GO:0000422">
    <property type="term" value="P:autophagy of mitochondrion"/>
    <property type="evidence" value="ECO:0007669"/>
    <property type="project" value="TreeGrafter"/>
</dbReference>
<keyword evidence="3" id="KW-0812">Transmembrane</keyword>
<feature type="non-terminal residue" evidence="6">
    <location>
        <position position="137"/>
    </location>
</feature>
<dbReference type="STRING" id="407821.A0A087T764"/>
<dbReference type="InterPro" id="IPR007014">
    <property type="entry name" value="FUN14"/>
</dbReference>
<accession>A0A087T764</accession>
<dbReference type="Proteomes" id="UP000054359">
    <property type="component" value="Unassembled WGS sequence"/>
</dbReference>
<protein>
    <submittedName>
        <fullName evidence="6">FUN14 domain-containing protein 1</fullName>
    </submittedName>
</protein>
<name>A0A087T764_STEMI</name>
<dbReference type="OrthoDB" id="163794at2759"/>